<accession>A0A0F8Y435</accession>
<feature type="transmembrane region" description="Helical" evidence="7">
    <location>
        <begin position="12"/>
        <end position="34"/>
    </location>
</feature>
<feature type="transmembrane region" description="Helical" evidence="7">
    <location>
        <begin position="72"/>
        <end position="96"/>
    </location>
</feature>
<keyword evidence="5 7" id="KW-1133">Transmembrane helix</keyword>
<dbReference type="GO" id="GO:0005886">
    <property type="term" value="C:plasma membrane"/>
    <property type="evidence" value="ECO:0007669"/>
    <property type="project" value="UniProtKB-SubCell"/>
</dbReference>
<dbReference type="SUPFAM" id="SSF161098">
    <property type="entry name" value="MetI-like"/>
    <property type="match status" value="1"/>
</dbReference>
<proteinExistence type="predicted"/>
<organism evidence="9">
    <name type="scientific">marine sediment metagenome</name>
    <dbReference type="NCBI Taxonomy" id="412755"/>
    <lineage>
        <taxon>unclassified sequences</taxon>
        <taxon>metagenomes</taxon>
        <taxon>ecological metagenomes</taxon>
    </lineage>
</organism>
<gene>
    <name evidence="9" type="ORF">LCGC14_3140200</name>
</gene>
<evidence type="ECO:0000256" key="6">
    <source>
        <dbReference type="ARBA" id="ARBA00023136"/>
    </source>
</evidence>
<keyword evidence="4 7" id="KW-0812">Transmembrane</keyword>
<dbReference type="GO" id="GO:0055085">
    <property type="term" value="P:transmembrane transport"/>
    <property type="evidence" value="ECO:0007669"/>
    <property type="project" value="InterPro"/>
</dbReference>
<evidence type="ECO:0000256" key="3">
    <source>
        <dbReference type="ARBA" id="ARBA00022475"/>
    </source>
</evidence>
<dbReference type="InterPro" id="IPR000515">
    <property type="entry name" value="MetI-like"/>
</dbReference>
<evidence type="ECO:0000256" key="1">
    <source>
        <dbReference type="ARBA" id="ARBA00004651"/>
    </source>
</evidence>
<protein>
    <recommendedName>
        <fullName evidence="8">ABC transmembrane type-1 domain-containing protein</fullName>
    </recommendedName>
</protein>
<dbReference type="PANTHER" id="PTHR32243">
    <property type="entry name" value="MALTOSE TRANSPORT SYSTEM PERMEASE-RELATED"/>
    <property type="match status" value="1"/>
</dbReference>
<dbReference type="EMBL" id="LAZR01068819">
    <property type="protein sequence ID" value="KKK48929.1"/>
    <property type="molecule type" value="Genomic_DNA"/>
</dbReference>
<evidence type="ECO:0000256" key="2">
    <source>
        <dbReference type="ARBA" id="ARBA00022448"/>
    </source>
</evidence>
<dbReference type="InterPro" id="IPR035906">
    <property type="entry name" value="MetI-like_sf"/>
</dbReference>
<evidence type="ECO:0000313" key="9">
    <source>
        <dbReference type="EMBL" id="KKK48929.1"/>
    </source>
</evidence>
<dbReference type="PANTHER" id="PTHR32243:SF18">
    <property type="entry name" value="INNER MEMBRANE ABC TRANSPORTER PERMEASE PROTEIN YCJP"/>
    <property type="match status" value="1"/>
</dbReference>
<keyword evidence="3" id="KW-1003">Cell membrane</keyword>
<keyword evidence="6 7" id="KW-0472">Membrane</keyword>
<dbReference type="InterPro" id="IPR050901">
    <property type="entry name" value="BP-dep_ABC_trans_perm"/>
</dbReference>
<keyword evidence="2" id="KW-0813">Transport</keyword>
<dbReference type="Gene3D" id="1.10.3720.10">
    <property type="entry name" value="MetI-like"/>
    <property type="match status" value="1"/>
</dbReference>
<comment type="caution">
    <text evidence="9">The sequence shown here is derived from an EMBL/GenBank/DDBJ whole genome shotgun (WGS) entry which is preliminary data.</text>
</comment>
<sequence length="183" mass="21025">MINYRFNKKLRLFFIHAILIIACLIVVLPLLWILRTSLVHRVLAYQIPPRWFFKPTLDNYAVIFKEEPFGLFFANSLIVAIASTILCLVIGAPAAFSYSRFRTGGNTLMLGMLATQMLPAITLVIPFFLIYKTIGLYNTRIGLLITYITFNIPFIVWIMISFFQTIPRELDESAMVDGCNRFT</sequence>
<name>A0A0F8Y435_9ZZZZ</name>
<evidence type="ECO:0000256" key="5">
    <source>
        <dbReference type="ARBA" id="ARBA00022989"/>
    </source>
</evidence>
<dbReference type="Pfam" id="PF00528">
    <property type="entry name" value="BPD_transp_1"/>
    <property type="match status" value="1"/>
</dbReference>
<feature type="domain" description="ABC transmembrane type-1" evidence="8">
    <location>
        <begin position="73"/>
        <end position="183"/>
    </location>
</feature>
<dbReference type="CDD" id="cd06261">
    <property type="entry name" value="TM_PBP2"/>
    <property type="match status" value="1"/>
</dbReference>
<feature type="transmembrane region" description="Helical" evidence="7">
    <location>
        <begin position="108"/>
        <end position="129"/>
    </location>
</feature>
<dbReference type="PROSITE" id="PS50928">
    <property type="entry name" value="ABC_TM1"/>
    <property type="match status" value="1"/>
</dbReference>
<comment type="subcellular location">
    <subcellularLocation>
        <location evidence="1">Cell membrane</location>
        <topology evidence="1">Multi-pass membrane protein</topology>
    </subcellularLocation>
</comment>
<reference evidence="9" key="1">
    <citation type="journal article" date="2015" name="Nature">
        <title>Complex archaea that bridge the gap between prokaryotes and eukaryotes.</title>
        <authorList>
            <person name="Spang A."/>
            <person name="Saw J.H."/>
            <person name="Jorgensen S.L."/>
            <person name="Zaremba-Niedzwiedzka K."/>
            <person name="Martijn J."/>
            <person name="Lind A.E."/>
            <person name="van Eijk R."/>
            <person name="Schleper C."/>
            <person name="Guy L."/>
            <person name="Ettema T.J."/>
        </authorList>
    </citation>
    <scope>NUCLEOTIDE SEQUENCE</scope>
</reference>
<evidence type="ECO:0000259" key="8">
    <source>
        <dbReference type="PROSITE" id="PS50928"/>
    </source>
</evidence>
<feature type="transmembrane region" description="Helical" evidence="7">
    <location>
        <begin position="141"/>
        <end position="163"/>
    </location>
</feature>
<dbReference type="PROSITE" id="PS51257">
    <property type="entry name" value="PROKAR_LIPOPROTEIN"/>
    <property type="match status" value="1"/>
</dbReference>
<evidence type="ECO:0000256" key="7">
    <source>
        <dbReference type="SAM" id="Phobius"/>
    </source>
</evidence>
<evidence type="ECO:0000256" key="4">
    <source>
        <dbReference type="ARBA" id="ARBA00022692"/>
    </source>
</evidence>
<feature type="non-terminal residue" evidence="9">
    <location>
        <position position="183"/>
    </location>
</feature>
<dbReference type="AlphaFoldDB" id="A0A0F8Y435"/>